<evidence type="ECO:0000313" key="4">
    <source>
        <dbReference type="EMBL" id="QUI22610.1"/>
    </source>
</evidence>
<evidence type="ECO:0000256" key="2">
    <source>
        <dbReference type="SAM" id="MobiDB-lite"/>
    </source>
</evidence>
<evidence type="ECO:0000256" key="1">
    <source>
        <dbReference type="SAM" id="Coils"/>
    </source>
</evidence>
<gene>
    <name evidence="4" type="ORF">HZI73_09980</name>
</gene>
<dbReference type="SUPFAM" id="SSF53850">
    <property type="entry name" value="Periplasmic binding protein-like II"/>
    <property type="match status" value="1"/>
</dbReference>
<dbReference type="Pfam" id="PF13416">
    <property type="entry name" value="SBP_bac_8"/>
    <property type="match status" value="1"/>
</dbReference>
<feature type="region of interest" description="Disordered" evidence="2">
    <location>
        <begin position="20"/>
        <end position="45"/>
    </location>
</feature>
<feature type="compositionally biased region" description="Basic and acidic residues" evidence="2">
    <location>
        <begin position="27"/>
        <end position="45"/>
    </location>
</feature>
<evidence type="ECO:0000313" key="5">
    <source>
        <dbReference type="Proteomes" id="UP000683246"/>
    </source>
</evidence>
<dbReference type="InterPro" id="IPR006059">
    <property type="entry name" value="SBP"/>
</dbReference>
<organism evidence="4 5">
    <name type="scientific">Vallitalea pronyensis</name>
    <dbReference type="NCBI Taxonomy" id="1348613"/>
    <lineage>
        <taxon>Bacteria</taxon>
        <taxon>Bacillati</taxon>
        <taxon>Bacillota</taxon>
        <taxon>Clostridia</taxon>
        <taxon>Lachnospirales</taxon>
        <taxon>Vallitaleaceae</taxon>
        <taxon>Vallitalea</taxon>
    </lineage>
</organism>
<proteinExistence type="predicted"/>
<evidence type="ECO:0000256" key="3">
    <source>
        <dbReference type="SAM" id="SignalP"/>
    </source>
</evidence>
<dbReference type="AlphaFoldDB" id="A0A8J8MJ56"/>
<keyword evidence="5" id="KW-1185">Reference proteome</keyword>
<dbReference type="EMBL" id="CP058649">
    <property type="protein sequence ID" value="QUI22610.1"/>
    <property type="molecule type" value="Genomic_DNA"/>
</dbReference>
<dbReference type="KEGG" id="vpy:HZI73_09980"/>
<sequence>MKKIWSLLVVIALLVGCSSTPSSETKVPADSDALTKAEQGTDKKDNTKETVVVELWHALGGSLGDGLLQIIDTYNQSQDTYQVKPVTIGSYSEIDEKLQAAYVAKTVPALVAGGSYDTFYKKGLVESFEDYMPEDYDKSDIVGGFMDAALRDGKMVFAPAYGTSQVLYYNKAVLQEAGYDKEDMKSWQDIVAMSDKVMGMDTNKDQIKHIWEPMWGSGNMADVVSSAGGHFISDDGQTVTINDAIWVEVLEQYRKWIHEDKVMRIHSGGQGWEYWYKTMDDWVYGKSLGYTGSPGDYVIALEAVGKAIDEGYKNEFGVTHQAGWKGNDPAPYFSSLMYFIPKSDKLTEEQKKGAAEFVTFATNTNNTAMFSMATGYAAVRKSVLDLPEYQAYLSSNPDADAALKQIDLYAVPEFVDPTGGAIMDALSEAVDKIQIENISAKKALDEAAKKAQRALDKVK</sequence>
<dbReference type="PANTHER" id="PTHR43649">
    <property type="entry name" value="ARABINOSE-BINDING PROTEIN-RELATED"/>
    <property type="match status" value="1"/>
</dbReference>
<dbReference type="Gene3D" id="3.40.190.10">
    <property type="entry name" value="Periplasmic binding protein-like II"/>
    <property type="match status" value="1"/>
</dbReference>
<protein>
    <submittedName>
        <fullName evidence="4">Extracellular solute-binding protein</fullName>
    </submittedName>
</protein>
<feature type="chain" id="PRO_5038349567" evidence="3">
    <location>
        <begin position="23"/>
        <end position="459"/>
    </location>
</feature>
<dbReference type="InterPro" id="IPR050490">
    <property type="entry name" value="Bact_solute-bd_prot1"/>
</dbReference>
<dbReference type="RefSeq" id="WP_212698100.1">
    <property type="nucleotide sequence ID" value="NZ_CP058649.1"/>
</dbReference>
<feature type="signal peptide" evidence="3">
    <location>
        <begin position="1"/>
        <end position="22"/>
    </location>
</feature>
<dbReference type="PANTHER" id="PTHR43649:SF12">
    <property type="entry name" value="DIACETYLCHITOBIOSE BINDING PROTEIN DASA"/>
    <property type="match status" value="1"/>
</dbReference>
<dbReference type="PROSITE" id="PS51257">
    <property type="entry name" value="PROKAR_LIPOPROTEIN"/>
    <property type="match status" value="1"/>
</dbReference>
<dbReference type="Proteomes" id="UP000683246">
    <property type="component" value="Chromosome"/>
</dbReference>
<accession>A0A8J8MJ56</accession>
<keyword evidence="3" id="KW-0732">Signal</keyword>
<reference evidence="4" key="1">
    <citation type="submission" date="2020-07" db="EMBL/GenBank/DDBJ databases">
        <title>Vallitalea pronyensis genome.</title>
        <authorList>
            <person name="Postec A."/>
        </authorList>
    </citation>
    <scope>NUCLEOTIDE SEQUENCE</scope>
    <source>
        <strain evidence="4">FatNI3</strain>
    </source>
</reference>
<name>A0A8J8MJ56_9FIRM</name>
<keyword evidence="1" id="KW-0175">Coiled coil</keyword>
<feature type="coiled-coil region" evidence="1">
    <location>
        <begin position="430"/>
        <end position="457"/>
    </location>
</feature>